<evidence type="ECO:0000259" key="1">
    <source>
        <dbReference type="SMART" id="SM00834"/>
    </source>
</evidence>
<sequence>MPLYDMRCPSCGGIFEKLLAVSMRDNVLDCPYCEQRVAPETMITARNVQLNITERWRPQSQAEQLTGAGVQGPGTRAEAGRASVLHVCKGGNCSLCG</sequence>
<dbReference type="STRING" id="754502.BJG93_05435"/>
<evidence type="ECO:0000313" key="3">
    <source>
        <dbReference type="Proteomes" id="UP000179860"/>
    </source>
</evidence>
<dbReference type="AlphaFoldDB" id="A0A1I9YEZ5"/>
<protein>
    <submittedName>
        <fullName evidence="2">Zinc ribbon domain-containing protein</fullName>
    </submittedName>
</protein>
<dbReference type="OrthoDB" id="9813321at2"/>
<dbReference type="EMBL" id="CP017561">
    <property type="protein sequence ID" value="APA84878.1"/>
    <property type="molecule type" value="Genomic_DNA"/>
</dbReference>
<dbReference type="Proteomes" id="UP000179860">
    <property type="component" value="Chromosome 1"/>
</dbReference>
<name>A0A1I9YEZ5_9BURK</name>
<dbReference type="InterPro" id="IPR013429">
    <property type="entry name" value="Regulatory_FmdB_Zinc_ribbon"/>
</dbReference>
<dbReference type="RefSeq" id="WP_027197653.1">
    <property type="nucleotide sequence ID" value="NZ_KI421534.1"/>
</dbReference>
<evidence type="ECO:0000313" key="2">
    <source>
        <dbReference type="EMBL" id="APA84878.1"/>
    </source>
</evidence>
<dbReference type="SMART" id="SM00834">
    <property type="entry name" value="CxxC_CXXC_SSSS"/>
    <property type="match status" value="1"/>
</dbReference>
<dbReference type="Pfam" id="PF09723">
    <property type="entry name" value="Zn_ribbon_8"/>
    <property type="match status" value="1"/>
</dbReference>
<feature type="domain" description="Putative regulatory protein FmdB zinc ribbon" evidence="1">
    <location>
        <begin position="1"/>
        <end position="44"/>
    </location>
</feature>
<dbReference type="NCBIfam" id="TIGR02605">
    <property type="entry name" value="CxxC_CxxC_SSSS"/>
    <property type="match status" value="1"/>
</dbReference>
<organism evidence="2 3">
    <name type="scientific">Paraburkholderia sprentiae WSM5005</name>
    <dbReference type="NCBI Taxonomy" id="754502"/>
    <lineage>
        <taxon>Bacteria</taxon>
        <taxon>Pseudomonadati</taxon>
        <taxon>Pseudomonadota</taxon>
        <taxon>Betaproteobacteria</taxon>
        <taxon>Burkholderiales</taxon>
        <taxon>Burkholderiaceae</taxon>
        <taxon>Paraburkholderia</taxon>
    </lineage>
</organism>
<gene>
    <name evidence="2" type="ORF">BJG93_05435</name>
</gene>
<dbReference type="KEGG" id="pspw:BJG93_05435"/>
<proteinExistence type="predicted"/>
<accession>A0A1I9YEZ5</accession>
<reference evidence="2" key="2">
    <citation type="submission" date="2021-06" db="EMBL/GenBank/DDBJ databases">
        <authorList>
            <person name="Rogers T.H."/>
            <person name="Ramsay J.P."/>
            <person name="Wang P."/>
            <person name="Terpolilli J."/>
        </authorList>
    </citation>
    <scope>NUCLEOTIDE SEQUENCE</scope>
    <source>
        <strain evidence="2">WSM5005</strain>
    </source>
</reference>
<keyword evidence="3" id="KW-1185">Reference proteome</keyword>
<reference evidence="2" key="1">
    <citation type="submission" date="2016-09" db="EMBL/GenBank/DDBJ databases">
        <title>The Complete Genome of Burkholderia sprentiae wsm5005.</title>
        <authorList>
            <person name="De Meyer S."/>
            <person name="Wang P."/>
            <person name="Terpolilli J."/>
        </authorList>
    </citation>
    <scope>NUCLEOTIDE SEQUENCE [LARGE SCALE GENOMIC DNA]</scope>
    <source>
        <strain evidence="2">WSM5005</strain>
    </source>
</reference>